<accession>A0A8A0RKC2</accession>
<proteinExistence type="predicted"/>
<gene>
    <name evidence="1" type="ORF">H0A61_00644</name>
</gene>
<dbReference type="KEGG" id="kme:H0A61_00644"/>
<sequence length="132" mass="14791">MLKNNLCNEFQNMVSEYLIRHKSIIDVMSKLQESNARINRALAKSITVCGCLQVNAKKQNFPLDSNLSELKNYTQSHLEGALCSNCAEVLENEIGSNLFYIAALCDLLGLNLQEVLKKEHDKIATLGIYNLS</sequence>
<protein>
    <recommendedName>
        <fullName evidence="3">DUF1573 domain-containing protein</fullName>
    </recommendedName>
</protein>
<reference evidence="1" key="1">
    <citation type="submission" date="2020-07" db="EMBL/GenBank/DDBJ databases">
        <title>Koleobacter methoxysyntrophicus gen. nov., sp. nov., a novel anaerobic bacterium isolated from deep subsurface oil field and proposal of Koleobacterales ord. nov. in the phylum Firmicutes.</title>
        <authorList>
            <person name="Sakamoto S."/>
            <person name="Tamaki H."/>
        </authorList>
    </citation>
    <scope>NUCLEOTIDE SEQUENCE</scope>
    <source>
        <strain evidence="1">NRmbB1</strain>
    </source>
</reference>
<dbReference type="Gene3D" id="1.10.287.1080">
    <property type="entry name" value="MazG-like"/>
    <property type="match status" value="1"/>
</dbReference>
<evidence type="ECO:0000313" key="1">
    <source>
        <dbReference type="EMBL" id="QSQ08322.1"/>
    </source>
</evidence>
<name>A0A8A0RKC2_9FIRM</name>
<evidence type="ECO:0000313" key="2">
    <source>
        <dbReference type="Proteomes" id="UP000662904"/>
    </source>
</evidence>
<keyword evidence="2" id="KW-1185">Reference proteome</keyword>
<organism evidence="1 2">
    <name type="scientific">Koleobacter methoxysyntrophicus</name>
    <dbReference type="NCBI Taxonomy" id="2751313"/>
    <lineage>
        <taxon>Bacteria</taxon>
        <taxon>Bacillati</taxon>
        <taxon>Bacillota</taxon>
        <taxon>Clostridia</taxon>
        <taxon>Koleobacterales</taxon>
        <taxon>Koleobacteraceae</taxon>
        <taxon>Koleobacter</taxon>
    </lineage>
</organism>
<dbReference type="EMBL" id="CP059066">
    <property type="protein sequence ID" value="QSQ08322.1"/>
    <property type="molecule type" value="Genomic_DNA"/>
</dbReference>
<dbReference type="Proteomes" id="UP000662904">
    <property type="component" value="Chromosome"/>
</dbReference>
<evidence type="ECO:0008006" key="3">
    <source>
        <dbReference type="Google" id="ProtNLM"/>
    </source>
</evidence>
<dbReference type="AlphaFoldDB" id="A0A8A0RKC2"/>